<feature type="compositionally biased region" description="Basic and acidic residues" evidence="1">
    <location>
        <begin position="500"/>
        <end position="525"/>
    </location>
</feature>
<feature type="region of interest" description="Disordered" evidence="1">
    <location>
        <begin position="443"/>
        <end position="525"/>
    </location>
</feature>
<feature type="region of interest" description="Disordered" evidence="1">
    <location>
        <begin position="364"/>
        <end position="400"/>
    </location>
</feature>
<evidence type="ECO:0000256" key="1">
    <source>
        <dbReference type="SAM" id="MobiDB-lite"/>
    </source>
</evidence>
<gene>
    <name evidence="2" type="ORF">Vbra_4995</name>
</gene>
<name>A0A0G4EIN6_VITBC</name>
<dbReference type="EMBL" id="CDMY01000238">
    <property type="protein sequence ID" value="CEL95757.1"/>
    <property type="molecule type" value="Genomic_DNA"/>
</dbReference>
<keyword evidence="3" id="KW-1185">Reference proteome</keyword>
<dbReference type="Proteomes" id="UP000041254">
    <property type="component" value="Unassembled WGS sequence"/>
</dbReference>
<evidence type="ECO:0000313" key="3">
    <source>
        <dbReference type="Proteomes" id="UP000041254"/>
    </source>
</evidence>
<dbReference type="VEuPathDB" id="CryptoDB:Vbra_4995"/>
<dbReference type="AlphaFoldDB" id="A0A0G4EIN6"/>
<accession>A0A0G4EIN6</accession>
<organism evidence="2 3">
    <name type="scientific">Vitrella brassicaformis (strain CCMP3155)</name>
    <dbReference type="NCBI Taxonomy" id="1169540"/>
    <lineage>
        <taxon>Eukaryota</taxon>
        <taxon>Sar</taxon>
        <taxon>Alveolata</taxon>
        <taxon>Colpodellida</taxon>
        <taxon>Vitrellaceae</taxon>
        <taxon>Vitrella</taxon>
    </lineage>
</organism>
<proteinExistence type="predicted"/>
<feature type="region of interest" description="Disordered" evidence="1">
    <location>
        <begin position="150"/>
        <end position="177"/>
    </location>
</feature>
<feature type="compositionally biased region" description="Basic and acidic residues" evidence="1">
    <location>
        <begin position="367"/>
        <end position="378"/>
    </location>
</feature>
<feature type="compositionally biased region" description="Low complexity" evidence="1">
    <location>
        <begin position="464"/>
        <end position="476"/>
    </location>
</feature>
<protein>
    <submittedName>
        <fullName evidence="2">Uncharacterized protein</fullName>
    </submittedName>
</protein>
<sequence>MSDANLPDYRKAAGSVIIQVSHTVHLPFSSAAGDVSPSLRVRLGMLQKEFKSIDKAKAVEFPMTEAEWKEGVVLIDIIGEGKRHLGVCVPCRELRTFQDQAVWLALAPQPALELAQSMEHHYTQALQNAVRPTVPKLQLRCRLRRASELGVPPPMMSSQSLAGAEGGEEHAVSGPSVSREWSEALSQVVAITTTLDTIRRHFQDFQIIREKLSHHVETLSETSDHLSSSIDGAALPSSSLSALRESLDHLPDSLDRLQGMLDMCHQSLGSVSGPVRKMAMYLRDIRKATTGIEEDIPTPTAEEQPPLSLPPPTYYDEILSRVMEDFTISPRPKERDSTKAKGTSPAAGVVDAEAYLARLRSEGLMGEEGRDDGHRADEGWSFPAPRERGEAGPTSEALAPPLPPALKEHIALYTWADQLEASMEPDLSPSIALDATYRGKVGLNVPSQSPQRQRLSVLQEEDSPPAASAASGLPAPNYLMSGDSPSSGSELIGGGGRNARQSDDKRGEMAYDEDMRIDRRDLPPL</sequence>
<dbReference type="InParanoid" id="A0A0G4EIN6"/>
<reference evidence="2 3" key="1">
    <citation type="submission" date="2014-11" db="EMBL/GenBank/DDBJ databases">
        <authorList>
            <person name="Zhu J."/>
            <person name="Qi W."/>
            <person name="Song R."/>
        </authorList>
    </citation>
    <scope>NUCLEOTIDE SEQUENCE [LARGE SCALE GENOMIC DNA]</scope>
</reference>
<feature type="compositionally biased region" description="Polar residues" evidence="1">
    <location>
        <begin position="445"/>
        <end position="456"/>
    </location>
</feature>
<evidence type="ECO:0000313" key="2">
    <source>
        <dbReference type="EMBL" id="CEL95757.1"/>
    </source>
</evidence>